<dbReference type="AlphaFoldDB" id="A0AA38BWK2"/>
<dbReference type="PANTHER" id="PTHR10353">
    <property type="entry name" value="GLYCOSYL HYDROLASE"/>
    <property type="match status" value="1"/>
</dbReference>
<dbReference type="InterPro" id="IPR017853">
    <property type="entry name" value="GH"/>
</dbReference>
<dbReference type="SUPFAM" id="SSF51445">
    <property type="entry name" value="(Trans)glycosidases"/>
    <property type="match status" value="1"/>
</dbReference>
<dbReference type="OMA" id="TKFQYML"/>
<comment type="similarity">
    <text evidence="1 3">Belongs to the glycosyl hydrolase 1 family.</text>
</comment>
<dbReference type="EMBL" id="JAHRHJ020003813">
    <property type="protein sequence ID" value="KAH9290790.1"/>
    <property type="molecule type" value="Genomic_DNA"/>
</dbReference>
<proteinExistence type="inferred from homology"/>
<feature type="non-terminal residue" evidence="4">
    <location>
        <position position="1"/>
    </location>
</feature>
<feature type="non-terminal residue" evidence="4">
    <location>
        <position position="430"/>
    </location>
</feature>
<dbReference type="PANTHER" id="PTHR10353:SF236">
    <property type="entry name" value="BETA-GLUCOSIDASE 18"/>
    <property type="match status" value="1"/>
</dbReference>
<dbReference type="Pfam" id="PF00232">
    <property type="entry name" value="Glyco_hydro_1"/>
    <property type="match status" value="1"/>
</dbReference>
<dbReference type="Gene3D" id="3.20.20.80">
    <property type="entry name" value="Glycosidases"/>
    <property type="match status" value="1"/>
</dbReference>
<dbReference type="PRINTS" id="PR00131">
    <property type="entry name" value="GLHYDRLASE1"/>
</dbReference>
<dbReference type="GO" id="GO:0008422">
    <property type="term" value="F:beta-glucosidase activity"/>
    <property type="evidence" value="ECO:0007669"/>
    <property type="project" value="TreeGrafter"/>
</dbReference>
<evidence type="ECO:0008006" key="6">
    <source>
        <dbReference type="Google" id="ProtNLM"/>
    </source>
</evidence>
<name>A0AA38BWK2_TAXCH</name>
<dbReference type="GO" id="GO:0005975">
    <property type="term" value="P:carbohydrate metabolic process"/>
    <property type="evidence" value="ECO:0007669"/>
    <property type="project" value="InterPro"/>
</dbReference>
<dbReference type="InterPro" id="IPR001360">
    <property type="entry name" value="Glyco_hydro_1"/>
</dbReference>
<accession>A0AA38BWK2</accession>
<keyword evidence="2" id="KW-0378">Hydrolase</keyword>
<evidence type="ECO:0000313" key="5">
    <source>
        <dbReference type="Proteomes" id="UP000824469"/>
    </source>
</evidence>
<comment type="caution">
    <text evidence="4">The sequence shown here is derived from an EMBL/GenBank/DDBJ whole genome shotgun (WGS) entry which is preliminary data.</text>
</comment>
<reference evidence="4 5" key="1">
    <citation type="journal article" date="2021" name="Nat. Plants">
        <title>The Taxus genome provides insights into paclitaxel biosynthesis.</title>
        <authorList>
            <person name="Xiong X."/>
            <person name="Gou J."/>
            <person name="Liao Q."/>
            <person name="Li Y."/>
            <person name="Zhou Q."/>
            <person name="Bi G."/>
            <person name="Li C."/>
            <person name="Du R."/>
            <person name="Wang X."/>
            <person name="Sun T."/>
            <person name="Guo L."/>
            <person name="Liang H."/>
            <person name="Lu P."/>
            <person name="Wu Y."/>
            <person name="Zhang Z."/>
            <person name="Ro D.K."/>
            <person name="Shang Y."/>
            <person name="Huang S."/>
            <person name="Yan J."/>
        </authorList>
    </citation>
    <scope>NUCLEOTIDE SEQUENCE [LARGE SCALE GENOMIC DNA]</scope>
    <source>
        <strain evidence="4">Ta-2019</strain>
    </source>
</reference>
<protein>
    <recommendedName>
        <fullName evidence="6">Beta-glucosidase</fullName>
    </recommendedName>
</protein>
<evidence type="ECO:0000256" key="3">
    <source>
        <dbReference type="RuleBase" id="RU003690"/>
    </source>
</evidence>
<sequence>VEGANLEDGKGLSNWDVFTHAHPGKIADGSNGDVADDHYHRYLEDIELMQSLGVNSYRFSIAWSRILPRGRGAINDKGIKFYNNLIDALLSKGIQPFVTLNHYDLPHHLEEAYGGWLSSHIIEDFQAYVDICFKNFGDRVKYWATLNEPNIFVERGYVNGAFPPSRCSWPFGNCTDGDSEREPYIVAHNILLSHAAAVNIYRTKYQDVQAGCIGIVICADWYEPLRSIPDDIVAANRLLAFDTAWFLDPVVYGDYPPEMRQMLGRRLPMFSKEMSQKMRGSFDFIGINHYSTLYAKDCLFSPCSLITYLPDALVHTTGVRDGILIGEATSMEDVFVVPYGIEKIVMYVKERYNNPPIIITENGYPQEIDPSAPMEHVLNDVARVQQMKSYLASLTVAIQKGADVRGYYIWSILDNFEWAYGYTQRFGLYY</sequence>
<keyword evidence="5" id="KW-1185">Reference proteome</keyword>
<evidence type="ECO:0000256" key="2">
    <source>
        <dbReference type="ARBA" id="ARBA00022801"/>
    </source>
</evidence>
<gene>
    <name evidence="4" type="ORF">KI387_034907</name>
</gene>
<evidence type="ECO:0000313" key="4">
    <source>
        <dbReference type="EMBL" id="KAH9290790.1"/>
    </source>
</evidence>
<organism evidence="4 5">
    <name type="scientific">Taxus chinensis</name>
    <name type="common">Chinese yew</name>
    <name type="synonym">Taxus wallichiana var. chinensis</name>
    <dbReference type="NCBI Taxonomy" id="29808"/>
    <lineage>
        <taxon>Eukaryota</taxon>
        <taxon>Viridiplantae</taxon>
        <taxon>Streptophyta</taxon>
        <taxon>Embryophyta</taxon>
        <taxon>Tracheophyta</taxon>
        <taxon>Spermatophyta</taxon>
        <taxon>Pinopsida</taxon>
        <taxon>Pinidae</taxon>
        <taxon>Conifers II</taxon>
        <taxon>Cupressales</taxon>
        <taxon>Taxaceae</taxon>
        <taxon>Taxus</taxon>
    </lineage>
</organism>
<dbReference type="Proteomes" id="UP000824469">
    <property type="component" value="Unassembled WGS sequence"/>
</dbReference>
<evidence type="ECO:0000256" key="1">
    <source>
        <dbReference type="ARBA" id="ARBA00010838"/>
    </source>
</evidence>
<dbReference type="FunFam" id="3.20.20.80:FF:000020">
    <property type="entry name" value="Beta-glucosidase 12"/>
    <property type="match status" value="1"/>
</dbReference>